<evidence type="ECO:0000313" key="1">
    <source>
        <dbReference type="EMBL" id="OIT19662.1"/>
    </source>
</evidence>
<reference evidence="1" key="1">
    <citation type="submission" date="2016-11" db="EMBL/GenBank/DDBJ databases">
        <title>The genome of Nicotiana attenuata.</title>
        <authorList>
            <person name="Xu S."/>
            <person name="Brockmoeller T."/>
            <person name="Gaquerel E."/>
            <person name="Navarro A."/>
            <person name="Kuhl H."/>
            <person name="Gase K."/>
            <person name="Ling Z."/>
            <person name="Zhou W."/>
            <person name="Kreitzer C."/>
            <person name="Stanke M."/>
            <person name="Tang H."/>
            <person name="Lyons E."/>
            <person name="Pandey P."/>
            <person name="Pandey S.P."/>
            <person name="Timmermann B."/>
            <person name="Baldwin I.T."/>
        </authorList>
    </citation>
    <scope>NUCLEOTIDE SEQUENCE [LARGE SCALE GENOMIC DNA]</scope>
    <source>
        <strain evidence="1">UT</strain>
    </source>
</reference>
<dbReference type="EMBL" id="MJEQ01006482">
    <property type="protein sequence ID" value="OIT19662.1"/>
    <property type="molecule type" value="Genomic_DNA"/>
</dbReference>
<name>A0A1J6JR16_NICAT</name>
<sequence>MEVKSVVASNIQSQFYQKFKNRNKFKLREIRPDASRSSQATQQLQELNPRISMVYSSCSSKSYLNSVNTFKMELKSELHTQHQDRINTQ</sequence>
<comment type="caution">
    <text evidence="1">The sequence shown here is derived from an EMBL/GenBank/DDBJ whole genome shotgun (WGS) entry which is preliminary data.</text>
</comment>
<keyword evidence="2" id="KW-1185">Reference proteome</keyword>
<gene>
    <name evidence="1" type="ORF">A4A49_40424</name>
</gene>
<dbReference type="Proteomes" id="UP000187609">
    <property type="component" value="Unassembled WGS sequence"/>
</dbReference>
<protein>
    <submittedName>
        <fullName evidence="1">Uncharacterized protein</fullName>
    </submittedName>
</protein>
<evidence type="ECO:0000313" key="2">
    <source>
        <dbReference type="Proteomes" id="UP000187609"/>
    </source>
</evidence>
<organism evidence="1 2">
    <name type="scientific">Nicotiana attenuata</name>
    <name type="common">Coyote tobacco</name>
    <dbReference type="NCBI Taxonomy" id="49451"/>
    <lineage>
        <taxon>Eukaryota</taxon>
        <taxon>Viridiplantae</taxon>
        <taxon>Streptophyta</taxon>
        <taxon>Embryophyta</taxon>
        <taxon>Tracheophyta</taxon>
        <taxon>Spermatophyta</taxon>
        <taxon>Magnoliopsida</taxon>
        <taxon>eudicotyledons</taxon>
        <taxon>Gunneridae</taxon>
        <taxon>Pentapetalae</taxon>
        <taxon>asterids</taxon>
        <taxon>lamiids</taxon>
        <taxon>Solanales</taxon>
        <taxon>Solanaceae</taxon>
        <taxon>Nicotianoideae</taxon>
        <taxon>Nicotianeae</taxon>
        <taxon>Nicotiana</taxon>
    </lineage>
</organism>
<accession>A0A1J6JR16</accession>
<dbReference type="AlphaFoldDB" id="A0A1J6JR16"/>
<proteinExistence type="predicted"/>
<dbReference type="Gramene" id="OIT19662">
    <property type="protein sequence ID" value="OIT19662"/>
    <property type="gene ID" value="A4A49_40424"/>
</dbReference>